<feature type="transmembrane region" description="Helical" evidence="7">
    <location>
        <begin position="198"/>
        <end position="215"/>
    </location>
</feature>
<feature type="domain" description="Cation efflux protein transmembrane" evidence="8">
    <location>
        <begin position="29"/>
        <end position="223"/>
    </location>
</feature>
<feature type="domain" description="Cation efflux protein cytoplasmic" evidence="9">
    <location>
        <begin position="227"/>
        <end position="304"/>
    </location>
</feature>
<dbReference type="NCBIfam" id="TIGR01297">
    <property type="entry name" value="CDF"/>
    <property type="match status" value="1"/>
</dbReference>
<sequence length="312" mass="32430">MAPPPRTNSVDAARADAAANAVRGMRAALTAIVISGLLGAVKFTAGVLGHSYALIADGIESLVDIVASIAVWGGLKVAAADPSQRFPYGYGKAEPLVGLVISAGLVCVAGVLAVQSIHEIRAPHLGPEPFTLLVLVLVMAVKEMLFRWLVKTGKEIDSSAMQSDAWHHRSDALTSLAAFVGITIALWGGKGYEAADDWAALAACGLIAFNGVQLFRSALHEILDAAPSAEALQKIRSIATAVPGVTGIDDCRARKSGLGWLVDIHVEVDGEMPVREGHRIAHAVKDALLASDAAVLDALVHIEPSGHGPCDV</sequence>
<keyword evidence="11" id="KW-1185">Reference proteome</keyword>
<evidence type="ECO:0000256" key="1">
    <source>
        <dbReference type="ARBA" id="ARBA00004141"/>
    </source>
</evidence>
<dbReference type="RefSeq" id="WP_152096747.1">
    <property type="nucleotide sequence ID" value="NZ_AP021861.1"/>
</dbReference>
<evidence type="ECO:0000256" key="3">
    <source>
        <dbReference type="ARBA" id="ARBA00022448"/>
    </source>
</evidence>
<keyword evidence="4 7" id="KW-0812">Transmembrane</keyword>
<dbReference type="Gene3D" id="3.30.70.1350">
    <property type="entry name" value="Cation efflux protein, cytoplasmic domain"/>
    <property type="match status" value="1"/>
</dbReference>
<evidence type="ECO:0000256" key="6">
    <source>
        <dbReference type="ARBA" id="ARBA00023136"/>
    </source>
</evidence>
<dbReference type="InterPro" id="IPR058533">
    <property type="entry name" value="Cation_efflux_TM"/>
</dbReference>
<comment type="similarity">
    <text evidence="2">Belongs to the cation diffusion facilitator (CDF) transporter (TC 2.A.4) family.</text>
</comment>
<keyword evidence="3" id="KW-0813">Transport</keyword>
<dbReference type="EMBL" id="AP021861">
    <property type="protein sequence ID" value="BBO30393.1"/>
    <property type="molecule type" value="Genomic_DNA"/>
</dbReference>
<dbReference type="AlphaFoldDB" id="A0A5K7X7G0"/>
<dbReference type="Pfam" id="PF16916">
    <property type="entry name" value="ZT_dimer"/>
    <property type="match status" value="1"/>
</dbReference>
<keyword evidence="6 7" id="KW-0472">Membrane</keyword>
<organism evidence="10 11">
    <name type="scientific">Lacipirellula parvula</name>
    <dbReference type="NCBI Taxonomy" id="2650471"/>
    <lineage>
        <taxon>Bacteria</taxon>
        <taxon>Pseudomonadati</taxon>
        <taxon>Planctomycetota</taxon>
        <taxon>Planctomycetia</taxon>
        <taxon>Pirellulales</taxon>
        <taxon>Lacipirellulaceae</taxon>
        <taxon>Lacipirellula</taxon>
    </lineage>
</organism>
<name>A0A5K7X7G0_9BACT</name>
<comment type="subcellular location">
    <subcellularLocation>
        <location evidence="1">Membrane</location>
        <topology evidence="1">Multi-pass membrane protein</topology>
    </subcellularLocation>
</comment>
<feature type="transmembrane region" description="Helical" evidence="7">
    <location>
        <begin position="27"/>
        <end position="48"/>
    </location>
</feature>
<evidence type="ECO:0000256" key="5">
    <source>
        <dbReference type="ARBA" id="ARBA00022989"/>
    </source>
</evidence>
<gene>
    <name evidence="10" type="ORF">PLANPX_0005</name>
</gene>
<dbReference type="InterPro" id="IPR027469">
    <property type="entry name" value="Cation_efflux_TMD_sf"/>
</dbReference>
<dbReference type="Pfam" id="PF01545">
    <property type="entry name" value="Cation_efflux"/>
    <property type="match status" value="1"/>
</dbReference>
<dbReference type="KEGG" id="lpav:PLANPX_0005"/>
<evidence type="ECO:0000259" key="8">
    <source>
        <dbReference type="Pfam" id="PF01545"/>
    </source>
</evidence>
<evidence type="ECO:0000313" key="10">
    <source>
        <dbReference type="EMBL" id="BBO30393.1"/>
    </source>
</evidence>
<feature type="transmembrane region" description="Helical" evidence="7">
    <location>
        <begin position="96"/>
        <end position="118"/>
    </location>
</feature>
<evidence type="ECO:0000256" key="7">
    <source>
        <dbReference type="SAM" id="Phobius"/>
    </source>
</evidence>
<dbReference type="InterPro" id="IPR027470">
    <property type="entry name" value="Cation_efflux_CTD"/>
</dbReference>
<feature type="transmembrane region" description="Helical" evidence="7">
    <location>
        <begin position="171"/>
        <end position="192"/>
    </location>
</feature>
<dbReference type="InterPro" id="IPR050291">
    <property type="entry name" value="CDF_Transporter"/>
</dbReference>
<evidence type="ECO:0000256" key="4">
    <source>
        <dbReference type="ARBA" id="ARBA00022692"/>
    </source>
</evidence>
<proteinExistence type="inferred from homology"/>
<protein>
    <submittedName>
        <fullName evidence="10">Cobalt-zinc-cadmium resistance protein</fullName>
    </submittedName>
</protein>
<dbReference type="PANTHER" id="PTHR43840:SF15">
    <property type="entry name" value="MITOCHONDRIAL METAL TRANSPORTER 1-RELATED"/>
    <property type="match status" value="1"/>
</dbReference>
<reference evidence="11" key="1">
    <citation type="submission" date="2019-10" db="EMBL/GenBank/DDBJ databases">
        <title>Lacipirellula parvula gen. nov., sp. nov., representing a lineage of planctomycetes widespread in freshwater anoxic habitats, and description of the family Lacipirellulaceae.</title>
        <authorList>
            <person name="Dedysh S.N."/>
            <person name="Kulichevskaya I.S."/>
            <person name="Beletsky A.V."/>
            <person name="Rakitin A.L."/>
            <person name="Mardanov A.V."/>
            <person name="Ivanova A.A."/>
            <person name="Saltykova V.X."/>
            <person name="Rijpstra W.I.C."/>
            <person name="Sinninghe Damste J.S."/>
            <person name="Ravin N.V."/>
        </authorList>
    </citation>
    <scope>NUCLEOTIDE SEQUENCE [LARGE SCALE GENOMIC DNA]</scope>
    <source>
        <strain evidence="11">PX69</strain>
    </source>
</reference>
<dbReference type="InterPro" id="IPR002524">
    <property type="entry name" value="Cation_efflux"/>
</dbReference>
<feature type="transmembrane region" description="Helical" evidence="7">
    <location>
        <begin position="130"/>
        <end position="150"/>
    </location>
</feature>
<feature type="transmembrane region" description="Helical" evidence="7">
    <location>
        <begin position="54"/>
        <end position="75"/>
    </location>
</feature>
<dbReference type="SUPFAM" id="SSF160240">
    <property type="entry name" value="Cation efflux protein cytoplasmic domain-like"/>
    <property type="match status" value="1"/>
</dbReference>
<dbReference type="Gene3D" id="1.20.1510.10">
    <property type="entry name" value="Cation efflux protein transmembrane domain"/>
    <property type="match status" value="1"/>
</dbReference>
<keyword evidence="5 7" id="KW-1133">Transmembrane helix</keyword>
<dbReference type="PANTHER" id="PTHR43840">
    <property type="entry name" value="MITOCHONDRIAL METAL TRANSPORTER 1-RELATED"/>
    <property type="match status" value="1"/>
</dbReference>
<dbReference type="FunFam" id="1.20.1510.10:FF:000006">
    <property type="entry name" value="Divalent cation efflux transporter"/>
    <property type="match status" value="1"/>
</dbReference>
<dbReference type="Proteomes" id="UP000326837">
    <property type="component" value="Chromosome"/>
</dbReference>
<accession>A0A5K7X7G0</accession>
<evidence type="ECO:0000256" key="2">
    <source>
        <dbReference type="ARBA" id="ARBA00008114"/>
    </source>
</evidence>
<dbReference type="GO" id="GO:0008324">
    <property type="term" value="F:monoatomic cation transmembrane transporter activity"/>
    <property type="evidence" value="ECO:0007669"/>
    <property type="project" value="InterPro"/>
</dbReference>
<dbReference type="GO" id="GO:0016020">
    <property type="term" value="C:membrane"/>
    <property type="evidence" value="ECO:0007669"/>
    <property type="project" value="UniProtKB-SubCell"/>
</dbReference>
<evidence type="ECO:0000259" key="9">
    <source>
        <dbReference type="Pfam" id="PF16916"/>
    </source>
</evidence>
<dbReference type="SUPFAM" id="SSF161111">
    <property type="entry name" value="Cation efflux protein transmembrane domain-like"/>
    <property type="match status" value="1"/>
</dbReference>
<dbReference type="InterPro" id="IPR036837">
    <property type="entry name" value="Cation_efflux_CTD_sf"/>
</dbReference>
<evidence type="ECO:0000313" key="11">
    <source>
        <dbReference type="Proteomes" id="UP000326837"/>
    </source>
</evidence>